<protein>
    <submittedName>
        <fullName evidence="5">GRIP domain-containing protein</fullName>
    </submittedName>
</protein>
<dbReference type="EMBL" id="UZAH01036212">
    <property type="protein sequence ID" value="VDP44463.1"/>
    <property type="molecule type" value="Genomic_DNA"/>
</dbReference>
<feature type="compositionally biased region" description="Low complexity" evidence="2">
    <location>
        <begin position="54"/>
        <end position="68"/>
    </location>
</feature>
<dbReference type="WBParaSite" id="HPBE_0002434101-mRNA-1">
    <property type="protein sequence ID" value="HPBE_0002434101-mRNA-1"/>
    <property type="gene ID" value="HPBE_0002434101"/>
</dbReference>
<evidence type="ECO:0000313" key="5">
    <source>
        <dbReference type="WBParaSite" id="HPBE_0002434101-mRNA-1"/>
    </source>
</evidence>
<name>A0A183GNS1_HELPZ</name>
<keyword evidence="4" id="KW-1185">Reference proteome</keyword>
<reference evidence="3 4" key="1">
    <citation type="submission" date="2018-11" db="EMBL/GenBank/DDBJ databases">
        <authorList>
            <consortium name="Pathogen Informatics"/>
        </authorList>
    </citation>
    <scope>NUCLEOTIDE SEQUENCE [LARGE SCALE GENOMIC DNA]</scope>
</reference>
<reference evidence="5" key="2">
    <citation type="submission" date="2019-09" db="UniProtKB">
        <authorList>
            <consortium name="WormBaseParasite"/>
        </authorList>
    </citation>
    <scope>IDENTIFICATION</scope>
</reference>
<dbReference type="OrthoDB" id="5872615at2759"/>
<evidence type="ECO:0000256" key="2">
    <source>
        <dbReference type="SAM" id="MobiDB-lite"/>
    </source>
</evidence>
<accession>A0A183GNS1</accession>
<gene>
    <name evidence="3" type="ORF">HPBE_LOCUS24340</name>
</gene>
<sequence length="583" mass="65272">MEPFNWREESTLSRESDISDDSGAENADGDASAATLVQDVSIGTPVGQGDVTNISGSSKEPSSVPSIGRLSLSQPVLPVNATPPTRLNMSTGNISASLGKPPRAPLWKTLEENKELRQELAFLKYYSLQLSKWNTDEERKHIQEEKRQMKMELEAVEISCQTKIEVLEGQLREAHRNHKATAKELDQYKERVQELEAELARMNELPTLDCLKGDDSDWTLQSEGDIIAEQLRKQLTESEKEIAVLRRTVEEQQKQLEEKVTFVVGEGCDVDALLQRVDHLEARLREEEEERNKTSSALVVERIRDVLRSLGKQNRELRKECTLLLGLNDQSGISTNTTQSPSTPKNPDARNAVLEKSLLFNEVFEKKQQEIFDSLKTLTKKAKNLDTSLLDALRSIEVDEAGIDEEERLPAGLTVSEAYSPGRTSASFHRTDVNNSANLSMMNASLVELMGRSLNTSKDIADFKGKLLSFHAVMKQMFENLKSSGVLFEDVLEMLGSDTEEMRVLTEKIRAMKLAWNSAANESRVFLSVVEDTVHSVSRMQLELSAWEQSINETSFRLDVSMAQMATTQCFSAQMVPVSKDGA</sequence>
<feature type="coiled-coil region" evidence="1">
    <location>
        <begin position="139"/>
        <end position="320"/>
    </location>
</feature>
<evidence type="ECO:0000313" key="4">
    <source>
        <dbReference type="Proteomes" id="UP000050761"/>
    </source>
</evidence>
<organism evidence="4 5">
    <name type="scientific">Heligmosomoides polygyrus</name>
    <name type="common">Parasitic roundworm</name>
    <dbReference type="NCBI Taxonomy" id="6339"/>
    <lineage>
        <taxon>Eukaryota</taxon>
        <taxon>Metazoa</taxon>
        <taxon>Ecdysozoa</taxon>
        <taxon>Nematoda</taxon>
        <taxon>Chromadorea</taxon>
        <taxon>Rhabditida</taxon>
        <taxon>Rhabditina</taxon>
        <taxon>Rhabditomorpha</taxon>
        <taxon>Strongyloidea</taxon>
        <taxon>Heligmosomidae</taxon>
        <taxon>Heligmosomoides</taxon>
    </lineage>
</organism>
<dbReference type="Proteomes" id="UP000050761">
    <property type="component" value="Unassembled WGS sequence"/>
</dbReference>
<keyword evidence="1" id="KW-0175">Coiled coil</keyword>
<evidence type="ECO:0000256" key="1">
    <source>
        <dbReference type="SAM" id="Coils"/>
    </source>
</evidence>
<dbReference type="AlphaFoldDB" id="A0A183GNS1"/>
<feature type="compositionally biased region" description="Polar residues" evidence="2">
    <location>
        <begin position="330"/>
        <end position="345"/>
    </location>
</feature>
<feature type="compositionally biased region" description="Basic and acidic residues" evidence="2">
    <location>
        <begin position="1"/>
        <end position="17"/>
    </location>
</feature>
<feature type="region of interest" description="Disordered" evidence="2">
    <location>
        <begin position="330"/>
        <end position="349"/>
    </location>
</feature>
<proteinExistence type="predicted"/>
<evidence type="ECO:0000313" key="3">
    <source>
        <dbReference type="EMBL" id="VDP44463.1"/>
    </source>
</evidence>
<accession>A0A3P8HDP0</accession>
<feature type="region of interest" description="Disordered" evidence="2">
    <location>
        <begin position="1"/>
        <end position="69"/>
    </location>
</feature>